<keyword evidence="2" id="KW-1185">Reference proteome</keyword>
<dbReference type="InterPro" id="IPR029069">
    <property type="entry name" value="HotDog_dom_sf"/>
</dbReference>
<evidence type="ECO:0000313" key="1">
    <source>
        <dbReference type="EMBL" id="GGE78235.1"/>
    </source>
</evidence>
<protein>
    <submittedName>
        <fullName evidence="1">Thioesterase</fullName>
    </submittedName>
</protein>
<dbReference type="RefSeq" id="WP_188686772.1">
    <property type="nucleotide sequence ID" value="NZ_BMIS01000018.1"/>
</dbReference>
<dbReference type="Proteomes" id="UP000633136">
    <property type="component" value="Unassembled WGS sequence"/>
</dbReference>
<organism evidence="1 2">
    <name type="scientific">Nesterenkonia cremea</name>
    <dbReference type="NCBI Taxonomy" id="1882340"/>
    <lineage>
        <taxon>Bacteria</taxon>
        <taxon>Bacillati</taxon>
        <taxon>Actinomycetota</taxon>
        <taxon>Actinomycetes</taxon>
        <taxon>Micrococcales</taxon>
        <taxon>Micrococcaceae</taxon>
        <taxon>Nesterenkonia</taxon>
    </lineage>
</organism>
<dbReference type="PANTHER" id="PTHR31793:SF24">
    <property type="entry name" value="LONG-CHAIN ACYL-COA THIOESTERASE FADM"/>
    <property type="match status" value="1"/>
</dbReference>
<accession>A0A917ETC5</accession>
<reference evidence="1" key="2">
    <citation type="submission" date="2020-09" db="EMBL/GenBank/DDBJ databases">
        <authorList>
            <person name="Sun Q."/>
            <person name="Zhou Y."/>
        </authorList>
    </citation>
    <scope>NUCLEOTIDE SEQUENCE</scope>
    <source>
        <strain evidence="1">CGMCC 1.15388</strain>
    </source>
</reference>
<comment type="caution">
    <text evidence="1">The sequence shown here is derived from an EMBL/GenBank/DDBJ whole genome shotgun (WGS) entry which is preliminary data.</text>
</comment>
<reference evidence="1" key="1">
    <citation type="journal article" date="2014" name="Int. J. Syst. Evol. Microbiol.">
        <title>Complete genome sequence of Corynebacterium casei LMG S-19264T (=DSM 44701T), isolated from a smear-ripened cheese.</title>
        <authorList>
            <consortium name="US DOE Joint Genome Institute (JGI-PGF)"/>
            <person name="Walter F."/>
            <person name="Albersmeier A."/>
            <person name="Kalinowski J."/>
            <person name="Ruckert C."/>
        </authorList>
    </citation>
    <scope>NUCLEOTIDE SEQUENCE</scope>
    <source>
        <strain evidence="1">CGMCC 1.15388</strain>
    </source>
</reference>
<name>A0A917ETC5_9MICC</name>
<dbReference type="Gene3D" id="3.10.129.10">
    <property type="entry name" value="Hotdog Thioesterase"/>
    <property type="match status" value="1"/>
</dbReference>
<dbReference type="PANTHER" id="PTHR31793">
    <property type="entry name" value="4-HYDROXYBENZOYL-COA THIOESTERASE FAMILY MEMBER"/>
    <property type="match status" value="1"/>
</dbReference>
<proteinExistence type="predicted"/>
<evidence type="ECO:0000313" key="2">
    <source>
        <dbReference type="Proteomes" id="UP000633136"/>
    </source>
</evidence>
<sequence>MSYTPPSSAFQTPITIRWSDQDINGHVNNARALTLVEEARIKASDYWAGSAERHRFPRVVRSMDVQFHRPMHHGSELTAYVWITRIGNTSYAVRHDLVQEGTLCLSCEAVIVLLDPQTDRPTPVPETLRTALAKALCEGAKGN</sequence>
<dbReference type="CDD" id="cd00586">
    <property type="entry name" value="4HBT"/>
    <property type="match status" value="1"/>
</dbReference>
<gene>
    <name evidence="1" type="ORF">GCM10011401_26880</name>
</gene>
<dbReference type="SUPFAM" id="SSF54637">
    <property type="entry name" value="Thioesterase/thiol ester dehydrase-isomerase"/>
    <property type="match status" value="1"/>
</dbReference>
<dbReference type="EMBL" id="BMIS01000018">
    <property type="protein sequence ID" value="GGE78235.1"/>
    <property type="molecule type" value="Genomic_DNA"/>
</dbReference>
<dbReference type="GO" id="GO:0047617">
    <property type="term" value="F:fatty acyl-CoA hydrolase activity"/>
    <property type="evidence" value="ECO:0007669"/>
    <property type="project" value="TreeGrafter"/>
</dbReference>
<dbReference type="Pfam" id="PF13279">
    <property type="entry name" value="4HBT_2"/>
    <property type="match status" value="1"/>
</dbReference>
<dbReference type="AlphaFoldDB" id="A0A917ETC5"/>
<dbReference type="InterPro" id="IPR050563">
    <property type="entry name" value="4-hydroxybenzoyl-CoA_TE"/>
</dbReference>